<dbReference type="Proteomes" id="UP001472677">
    <property type="component" value="Unassembled WGS sequence"/>
</dbReference>
<evidence type="ECO:0000259" key="12">
    <source>
        <dbReference type="Pfam" id="PF18097"/>
    </source>
</evidence>
<gene>
    <name evidence="13" type="ORF">V6N12_054395</name>
</gene>
<evidence type="ECO:0000313" key="14">
    <source>
        <dbReference type="Proteomes" id="UP001472677"/>
    </source>
</evidence>
<dbReference type="InterPro" id="IPR023175">
    <property type="entry name" value="Vta1/CALS_N_sf"/>
</dbReference>
<keyword evidence="9" id="KW-0175">Coiled coil</keyword>
<evidence type="ECO:0000256" key="2">
    <source>
        <dbReference type="ARBA" id="ARBA00004496"/>
    </source>
</evidence>
<dbReference type="PANTHER" id="PTHR46009">
    <property type="entry name" value="VACUOLAR PROTEIN SORTING-ASSOCIATED PROTEIN VTA1 HOMOLOG"/>
    <property type="match status" value="1"/>
</dbReference>
<evidence type="ECO:0000313" key="13">
    <source>
        <dbReference type="EMBL" id="KAK8527171.1"/>
    </source>
</evidence>
<keyword evidence="14" id="KW-1185">Reference proteome</keyword>
<dbReference type="InterPro" id="IPR044538">
    <property type="entry name" value="Vta1-like"/>
</dbReference>
<feature type="region of interest" description="Disordered" evidence="10">
    <location>
        <begin position="549"/>
        <end position="574"/>
    </location>
</feature>
<feature type="region of interest" description="Disordered" evidence="10">
    <location>
        <begin position="435"/>
        <end position="460"/>
    </location>
</feature>
<evidence type="ECO:0000256" key="4">
    <source>
        <dbReference type="ARBA" id="ARBA00022448"/>
    </source>
</evidence>
<feature type="region of interest" description="Disordered" evidence="10">
    <location>
        <begin position="158"/>
        <end position="304"/>
    </location>
</feature>
<proteinExistence type="inferred from homology"/>
<comment type="caution">
    <text evidence="13">The sequence shown here is derived from an EMBL/GenBank/DDBJ whole genome shotgun (WGS) entry which is preliminary data.</text>
</comment>
<feature type="compositionally biased region" description="Basic and acidic residues" evidence="10">
    <location>
        <begin position="206"/>
        <end position="216"/>
    </location>
</feature>
<evidence type="ECO:0000256" key="10">
    <source>
        <dbReference type="SAM" id="MobiDB-lite"/>
    </source>
</evidence>
<evidence type="ECO:0000256" key="9">
    <source>
        <dbReference type="SAM" id="Coils"/>
    </source>
</evidence>
<evidence type="ECO:0000256" key="7">
    <source>
        <dbReference type="ARBA" id="ARBA00022927"/>
    </source>
</evidence>
<evidence type="ECO:0000256" key="3">
    <source>
        <dbReference type="ARBA" id="ARBA00007895"/>
    </source>
</evidence>
<dbReference type="PANTHER" id="PTHR46009:SF1">
    <property type="entry name" value="VACUOLAR PROTEIN SORTING-ASSOCIATED PROTEIN VTA1 HOMOLOG"/>
    <property type="match status" value="1"/>
</dbReference>
<feature type="region of interest" description="Disordered" evidence="10">
    <location>
        <begin position="328"/>
        <end position="373"/>
    </location>
</feature>
<organism evidence="13 14">
    <name type="scientific">Hibiscus sabdariffa</name>
    <name type="common">roselle</name>
    <dbReference type="NCBI Taxonomy" id="183260"/>
    <lineage>
        <taxon>Eukaryota</taxon>
        <taxon>Viridiplantae</taxon>
        <taxon>Streptophyta</taxon>
        <taxon>Embryophyta</taxon>
        <taxon>Tracheophyta</taxon>
        <taxon>Spermatophyta</taxon>
        <taxon>Magnoliopsida</taxon>
        <taxon>eudicotyledons</taxon>
        <taxon>Gunneridae</taxon>
        <taxon>Pentapetalae</taxon>
        <taxon>rosids</taxon>
        <taxon>malvids</taxon>
        <taxon>Malvales</taxon>
        <taxon>Malvaceae</taxon>
        <taxon>Malvoideae</taxon>
        <taxon>Hibiscus</taxon>
    </lineage>
</organism>
<evidence type="ECO:0000256" key="1">
    <source>
        <dbReference type="ARBA" id="ARBA00004481"/>
    </source>
</evidence>
<reference evidence="13 14" key="1">
    <citation type="journal article" date="2024" name="G3 (Bethesda)">
        <title>Genome assembly of Hibiscus sabdariffa L. provides insights into metabolisms of medicinal natural products.</title>
        <authorList>
            <person name="Kim T."/>
        </authorList>
    </citation>
    <scope>NUCLEOTIDE SEQUENCE [LARGE SCALE GENOMIC DNA]</scope>
    <source>
        <strain evidence="13">TK-2024</strain>
        <tissue evidence="13">Old leaves</tissue>
    </source>
</reference>
<feature type="compositionally biased region" description="Polar residues" evidence="10">
    <location>
        <begin position="191"/>
        <end position="205"/>
    </location>
</feature>
<feature type="compositionally biased region" description="Polar residues" evidence="10">
    <location>
        <begin position="435"/>
        <end position="448"/>
    </location>
</feature>
<dbReference type="EMBL" id="JBBPBM010000038">
    <property type="protein sequence ID" value="KAK8527171.1"/>
    <property type="molecule type" value="Genomic_DNA"/>
</dbReference>
<dbReference type="InterPro" id="IPR039431">
    <property type="entry name" value="Vta1/CALS_N"/>
</dbReference>
<feature type="coiled-coil region" evidence="9">
    <location>
        <begin position="479"/>
        <end position="506"/>
    </location>
</feature>
<keyword evidence="7" id="KW-0653">Protein transport</keyword>
<keyword evidence="4" id="KW-0813">Transport</keyword>
<comment type="similarity">
    <text evidence="3">Belongs to the VTA1 family.</text>
</comment>
<evidence type="ECO:0000256" key="6">
    <source>
        <dbReference type="ARBA" id="ARBA00022753"/>
    </source>
</evidence>
<feature type="domain" description="Vta1 C-terminal" evidence="12">
    <location>
        <begin position="387"/>
        <end position="424"/>
    </location>
</feature>
<feature type="compositionally biased region" description="Low complexity" evidence="10">
    <location>
        <begin position="550"/>
        <end position="560"/>
    </location>
</feature>
<keyword evidence="6" id="KW-0967">Endosome</keyword>
<name>A0ABR2D311_9ROSI</name>
<dbReference type="Gene3D" id="1.25.40.270">
    <property type="entry name" value="Vacuolar protein sorting-associated protein vta1"/>
    <property type="match status" value="1"/>
</dbReference>
<comment type="subcellular location">
    <subcellularLocation>
        <location evidence="2">Cytoplasm</location>
    </subcellularLocation>
    <subcellularLocation>
        <location evidence="1">Endosome membrane</location>
        <topology evidence="1">Peripheral membrane protein</topology>
    </subcellularLocation>
</comment>
<evidence type="ECO:0000256" key="8">
    <source>
        <dbReference type="ARBA" id="ARBA00023136"/>
    </source>
</evidence>
<dbReference type="Pfam" id="PF18097">
    <property type="entry name" value="Vta1_C"/>
    <property type="match status" value="1"/>
</dbReference>
<evidence type="ECO:0000259" key="11">
    <source>
        <dbReference type="Pfam" id="PF04652"/>
    </source>
</evidence>
<feature type="domain" description="Vta1/callose synthase N-terminal" evidence="11">
    <location>
        <begin position="11"/>
        <end position="158"/>
    </location>
</feature>
<dbReference type="InterPro" id="IPR041212">
    <property type="entry name" value="Vta1_C"/>
</dbReference>
<feature type="compositionally biased region" description="Low complexity" evidence="10">
    <location>
        <begin position="338"/>
        <end position="358"/>
    </location>
</feature>
<dbReference type="Pfam" id="PF04652">
    <property type="entry name" value="Vta1"/>
    <property type="match status" value="1"/>
</dbReference>
<accession>A0ABR2D311</accession>
<keyword evidence="5" id="KW-0963">Cytoplasm</keyword>
<evidence type="ECO:0000256" key="5">
    <source>
        <dbReference type="ARBA" id="ARBA00022490"/>
    </source>
</evidence>
<sequence>MASEKEPAKLILPYLQRADELQKHDPLVAYYCRLYAMEKGLKIPNGERTRTTNALLVSLMNQLEKVCPFLNDQLILNYGIRSRPEDNLHLEGFALNIFAKADKQDRAVRADLSTAKTFYAASIFFEIINQFGPLQPDLEQKQKYAAWKAAVIRKALKEGRKPNPGLPNDDEDLSIPSSTHNDAYDLGSSKLPVTSPRQDSNPSSQFRDEINNHHSDSIPPPSQFLDKIDRQHSLDILPPPPSFPPDSYSSWDQSYPREPQKHIPSPPPANNSEEPTYPHSYHHQPCPQEPQPHLPHGFPSHDVPLHSYPNFQSYPSFSESSLPSAPAHYPSYYQGSETPYAPQSAPPTSSYPSTSQYSLTSRNETVSEPAPVMSRKYQYDSNYQPPPEKIAEAHKAAWFAVGALAFDDVSVAVEHLKKSLELLTNPSASQNMGCRFSCSGQSSPQRLSDQQETKHNNGHNRSSWSVLSLLMLVCMWQNEARERELLQEKEKQKQRKQQRNKAKELTPNLEDWLIASPGLQKINGTSSGGEYHVFKHYSSKRVFPSFIRENTNTNSSSSSSKARGSFSNERLLKGEEEEDGIEDIIEVSLSISRSGKSKKKVSFRLPEEADLFIFHSSPPEEESQ</sequence>
<keyword evidence="8" id="KW-0472">Membrane</keyword>
<protein>
    <submittedName>
        <fullName evidence="13">Uncharacterized protein</fullName>
    </submittedName>
</protein>
<dbReference type="Gene3D" id="1.20.5.420">
    <property type="entry name" value="Immunoglobulin FC, subunit C"/>
    <property type="match status" value="1"/>
</dbReference>